<evidence type="ECO:0000313" key="2">
    <source>
        <dbReference type="EMBL" id="MBP2202166.1"/>
    </source>
</evidence>
<keyword evidence="1" id="KW-0472">Membrane</keyword>
<sequence length="107" mass="11822">MIQQLLCIILSFLLTIAYYTEVETLGSYFLLPDGLIAWCIPSFIILLCTWKLAERKSDIWTGISLFVGYMFITVYYSGGFSSIIIDLAKAAGLGVIGVVIGSKIKID</sequence>
<keyword evidence="1" id="KW-0812">Transmembrane</keyword>
<feature type="transmembrane region" description="Helical" evidence="1">
    <location>
        <begin position="27"/>
        <end position="47"/>
    </location>
</feature>
<dbReference type="EMBL" id="JAGGMV010000008">
    <property type="protein sequence ID" value="MBP2202166.1"/>
    <property type="molecule type" value="Genomic_DNA"/>
</dbReference>
<accession>A0A8J7RJR2</accession>
<name>A0A8J7RJR2_METVO</name>
<evidence type="ECO:0000256" key="1">
    <source>
        <dbReference type="SAM" id="Phobius"/>
    </source>
</evidence>
<gene>
    <name evidence="2" type="ORF">J3E07_001607</name>
</gene>
<dbReference type="AlphaFoldDB" id="A0A8J7RJR2"/>
<reference evidence="2" key="1">
    <citation type="submission" date="2021-03" db="EMBL/GenBank/DDBJ databases">
        <title>Genomic Encyclopedia of Type Strains, Phase IV (KMG-V): Genome sequencing to study the core and pangenomes of soil and plant-associated prokaryotes.</title>
        <authorList>
            <person name="Whitman W."/>
        </authorList>
    </citation>
    <scope>NUCLEOTIDE SEQUENCE</scope>
    <source>
        <strain evidence="2">C4</strain>
    </source>
</reference>
<organism evidence="2 3">
    <name type="scientific">Methanococcus voltae</name>
    <dbReference type="NCBI Taxonomy" id="2188"/>
    <lineage>
        <taxon>Archaea</taxon>
        <taxon>Methanobacteriati</taxon>
        <taxon>Methanobacteriota</taxon>
        <taxon>Methanomada group</taxon>
        <taxon>Methanococci</taxon>
        <taxon>Methanococcales</taxon>
        <taxon>Methanococcaceae</taxon>
        <taxon>Methanococcus</taxon>
    </lineage>
</organism>
<protein>
    <submittedName>
        <fullName evidence="2">Uncharacterized protein</fullName>
    </submittedName>
</protein>
<feature type="transmembrane region" description="Helical" evidence="1">
    <location>
        <begin position="59"/>
        <end position="77"/>
    </location>
</feature>
<comment type="caution">
    <text evidence="2">The sequence shown here is derived from an EMBL/GenBank/DDBJ whole genome shotgun (WGS) entry which is preliminary data.</text>
</comment>
<keyword evidence="1" id="KW-1133">Transmembrane helix</keyword>
<proteinExistence type="predicted"/>
<dbReference type="Proteomes" id="UP000740329">
    <property type="component" value="Unassembled WGS sequence"/>
</dbReference>
<dbReference type="RefSeq" id="WP_209591684.1">
    <property type="nucleotide sequence ID" value="NZ_JAGGMV010000008.1"/>
</dbReference>
<evidence type="ECO:0000313" key="3">
    <source>
        <dbReference type="Proteomes" id="UP000740329"/>
    </source>
</evidence>